<evidence type="ECO:0000313" key="10">
    <source>
        <dbReference type="Proteomes" id="UP001234585"/>
    </source>
</evidence>
<dbReference type="AlphaFoldDB" id="A0AA50DC93"/>
<evidence type="ECO:0000313" key="9">
    <source>
        <dbReference type="EMBL" id="WLS01325.1"/>
    </source>
</evidence>
<protein>
    <submittedName>
        <fullName evidence="9">Murein L,D-transpeptidase family protein</fullName>
        <ecNumber evidence="9">2.-.-.-</ecNumber>
    </submittedName>
</protein>
<dbReference type="GO" id="GO:0004180">
    <property type="term" value="F:carboxypeptidase activity"/>
    <property type="evidence" value="ECO:0007669"/>
    <property type="project" value="UniProtKB-ARBA"/>
</dbReference>
<dbReference type="SUPFAM" id="SSF141523">
    <property type="entry name" value="L,D-transpeptidase catalytic domain-like"/>
    <property type="match status" value="1"/>
</dbReference>
<comment type="pathway">
    <text evidence="1 7">Cell wall biogenesis; peptidoglycan biosynthesis.</text>
</comment>
<name>A0AA50DC93_9HYPH</name>
<dbReference type="EMBL" id="CP132308">
    <property type="protein sequence ID" value="WLS01325.1"/>
    <property type="molecule type" value="Genomic_DNA"/>
</dbReference>
<geneLocation type="plasmid" evidence="9 10">
    <name>unnamed6</name>
</geneLocation>
<evidence type="ECO:0000256" key="1">
    <source>
        <dbReference type="ARBA" id="ARBA00004752"/>
    </source>
</evidence>
<evidence type="ECO:0000256" key="4">
    <source>
        <dbReference type="ARBA" id="ARBA00022960"/>
    </source>
</evidence>
<evidence type="ECO:0000259" key="8">
    <source>
        <dbReference type="PROSITE" id="PS52029"/>
    </source>
</evidence>
<keyword evidence="4 7" id="KW-0133">Cell shape</keyword>
<dbReference type="GO" id="GO:0008360">
    <property type="term" value="P:regulation of cell shape"/>
    <property type="evidence" value="ECO:0007669"/>
    <property type="project" value="UniProtKB-UniRule"/>
</dbReference>
<dbReference type="PANTHER" id="PTHR36699:SF1">
    <property type="entry name" value="L,D-TRANSPEPTIDASE YAFK-RELATED"/>
    <property type="match status" value="1"/>
</dbReference>
<evidence type="ECO:0000256" key="2">
    <source>
        <dbReference type="ARBA" id="ARBA00005992"/>
    </source>
</evidence>
<proteinExistence type="inferred from homology"/>
<keyword evidence="10" id="KW-1185">Reference proteome</keyword>
<dbReference type="GO" id="GO:0009252">
    <property type="term" value="P:peptidoglycan biosynthetic process"/>
    <property type="evidence" value="ECO:0007669"/>
    <property type="project" value="UniProtKB-KW"/>
</dbReference>
<dbReference type="GO" id="GO:0071555">
    <property type="term" value="P:cell wall organization"/>
    <property type="evidence" value="ECO:0007669"/>
    <property type="project" value="UniProtKB-UniRule"/>
</dbReference>
<keyword evidence="9" id="KW-0614">Plasmid</keyword>
<reference evidence="9 10" key="1">
    <citation type="submission" date="2023-08" db="EMBL/GenBank/DDBJ databases">
        <title>Pathogen: clinical or host-associated sample.</title>
        <authorList>
            <person name="Hergert J."/>
            <person name="Casey R."/>
            <person name="Wagner J."/>
            <person name="Young E.L."/>
            <person name="Oakeson K.F."/>
        </authorList>
    </citation>
    <scope>NUCLEOTIDE SEQUENCE [LARGE SCALE GENOMIC DNA]</scope>
    <source>
        <strain evidence="9 10">1760953</strain>
        <plasmid evidence="9 10">unnamed6</plasmid>
    </source>
</reference>
<dbReference type="Proteomes" id="UP001234585">
    <property type="component" value="Plasmid unnamed6"/>
</dbReference>
<gene>
    <name evidence="9" type="ORF">Q9313_27875</name>
</gene>
<keyword evidence="5 7" id="KW-0573">Peptidoglycan synthesis</keyword>
<dbReference type="GO" id="GO:0016740">
    <property type="term" value="F:transferase activity"/>
    <property type="evidence" value="ECO:0007669"/>
    <property type="project" value="UniProtKB-KW"/>
</dbReference>
<organism evidence="9 10">
    <name type="scientific">Shinella sumterensis</name>
    <dbReference type="NCBI Taxonomy" id="1967501"/>
    <lineage>
        <taxon>Bacteria</taxon>
        <taxon>Pseudomonadati</taxon>
        <taxon>Pseudomonadota</taxon>
        <taxon>Alphaproteobacteria</taxon>
        <taxon>Hyphomicrobiales</taxon>
        <taxon>Rhizobiaceae</taxon>
        <taxon>Shinella</taxon>
    </lineage>
</organism>
<dbReference type="PANTHER" id="PTHR36699">
    <property type="entry name" value="LD-TRANSPEPTIDASE"/>
    <property type="match status" value="1"/>
</dbReference>
<evidence type="ECO:0000256" key="6">
    <source>
        <dbReference type="ARBA" id="ARBA00023316"/>
    </source>
</evidence>
<dbReference type="InterPro" id="IPR005490">
    <property type="entry name" value="LD_TPept_cat_dom"/>
</dbReference>
<keyword evidence="3 9" id="KW-0808">Transferase</keyword>
<dbReference type="CDD" id="cd16913">
    <property type="entry name" value="YkuD_like"/>
    <property type="match status" value="1"/>
</dbReference>
<feature type="active site" description="Proton donor/acceptor" evidence="7">
    <location>
        <position position="151"/>
    </location>
</feature>
<dbReference type="EC" id="2.-.-.-" evidence="9"/>
<accession>A0AA50DC93</accession>
<feature type="domain" description="L,D-TPase catalytic" evidence="8">
    <location>
        <begin position="59"/>
        <end position="190"/>
    </location>
</feature>
<feature type="active site" description="Nucleophile" evidence="7">
    <location>
        <position position="159"/>
    </location>
</feature>
<sequence length="353" mass="39112">MIEAILHRLGPLVLFVLLVAGLNGCTTMSLDDIGDPSPKIPVKLVGEMAKKGMTPESPVLIRIFKQESELEIWKQDRTGRYALLKVYPMCRWSGKLGPKTRTGDRQAPEGFYHVSTGMLNPKSQFYLSFNLGYPNRLEAALNYTGEALMVHGACSSSGCYAMTDQGVGEIYALVHSALAGGQDKFQVQAYPFRMTVENMVANRSDPNFAFWKNLKEGYDAFEFSKRQPKVAACNRRYVFNADFDRDPTNPLAACPPLKQAIDPTLSAKVQQEDQKLTALLDKDSPATVTAYADGGMHSSFRELLKQNGADKLAQKISTIKYPISRPDAALADPYQGEPWKPALSRSEKDRDAD</sequence>
<evidence type="ECO:0000256" key="5">
    <source>
        <dbReference type="ARBA" id="ARBA00022984"/>
    </source>
</evidence>
<comment type="similarity">
    <text evidence="2">Belongs to the YkuD family.</text>
</comment>
<dbReference type="InterPro" id="IPR038063">
    <property type="entry name" value="Transpep_catalytic_dom"/>
</dbReference>
<dbReference type="RefSeq" id="WP_167388195.1">
    <property type="nucleotide sequence ID" value="NZ_CP132308.1"/>
</dbReference>
<keyword evidence="6 7" id="KW-0961">Cell wall biogenesis/degradation</keyword>
<evidence type="ECO:0000256" key="7">
    <source>
        <dbReference type="PROSITE-ProRule" id="PRU01373"/>
    </source>
</evidence>
<evidence type="ECO:0000256" key="3">
    <source>
        <dbReference type="ARBA" id="ARBA00022679"/>
    </source>
</evidence>
<dbReference type="PROSITE" id="PS52029">
    <property type="entry name" value="LD_TPASE"/>
    <property type="match status" value="1"/>
</dbReference>